<protein>
    <submittedName>
        <fullName evidence="2">Uncharacterized protein</fullName>
    </submittedName>
</protein>
<accession>A0A1W2TT87</accession>
<evidence type="ECO:0000313" key="2">
    <source>
        <dbReference type="EMBL" id="GAP91754.1"/>
    </source>
</evidence>
<evidence type="ECO:0000313" key="3">
    <source>
        <dbReference type="Proteomes" id="UP000054516"/>
    </source>
</evidence>
<keyword evidence="3" id="KW-1185">Reference proteome</keyword>
<evidence type="ECO:0000256" key="1">
    <source>
        <dbReference type="SAM" id="Coils"/>
    </source>
</evidence>
<dbReference type="EMBL" id="DF977516">
    <property type="protein sequence ID" value="GAP91754.1"/>
    <property type="molecule type" value="Genomic_DNA"/>
</dbReference>
<dbReference type="AlphaFoldDB" id="A0A1W2TT87"/>
<feature type="coiled-coil region" evidence="1">
    <location>
        <begin position="216"/>
        <end position="284"/>
    </location>
</feature>
<name>A0A1W2TT87_ROSNE</name>
<keyword evidence="1" id="KW-0175">Coiled coil</keyword>
<dbReference type="Proteomes" id="UP000054516">
    <property type="component" value="Unassembled WGS sequence"/>
</dbReference>
<sequence>MESAQPAMELDVLQETLGILEKELDGLSNLLRGRVIVEEGGLDVRMLKASTIAFFQLHGSGIEPPISEEYVTWQIAFQLWTLREISVKKYSLRAPLIFPFLHSKPRTQGAPQSKEYAQFCAVLNGPWVTRDREHPTILRFHGITFVDGKVVSMRERYQNVPARVVEQLSGQLRQRLMEVQAAAVPEQPYVGGDAPAVPRSVFDASTAVIHVQDKEIELLTQEIGRLAQENRALEAQVSGLDARVRALSVRAGEWQWGVQTPEELDRLIERLQELQENHRRALGAGE</sequence>
<reference evidence="2" key="1">
    <citation type="submission" date="2016-03" db="EMBL/GenBank/DDBJ databases">
        <title>Draft genome sequence of Rosellinia necatrix.</title>
        <authorList>
            <person name="Kanematsu S."/>
        </authorList>
    </citation>
    <scope>NUCLEOTIDE SEQUENCE [LARGE SCALE GENOMIC DNA]</scope>
    <source>
        <strain evidence="2">W97</strain>
    </source>
</reference>
<proteinExistence type="predicted"/>
<organism evidence="2">
    <name type="scientific">Rosellinia necatrix</name>
    <name type="common">White root-rot fungus</name>
    <dbReference type="NCBI Taxonomy" id="77044"/>
    <lineage>
        <taxon>Eukaryota</taxon>
        <taxon>Fungi</taxon>
        <taxon>Dikarya</taxon>
        <taxon>Ascomycota</taxon>
        <taxon>Pezizomycotina</taxon>
        <taxon>Sordariomycetes</taxon>
        <taxon>Xylariomycetidae</taxon>
        <taxon>Xylariales</taxon>
        <taxon>Xylariaceae</taxon>
        <taxon>Rosellinia</taxon>
    </lineage>
</organism>
<gene>
    <name evidence="2" type="ORF">SAMD00023353_7100470</name>
</gene>